<dbReference type="EMBL" id="CAIF01000016">
    <property type="protein sequence ID" value="CCH41309.1"/>
    <property type="molecule type" value="Genomic_DNA"/>
</dbReference>
<sequence length="340" mass="39661">MLKFPVTRSELEVLGSKSQSPSGKRKSLENDSSAPKRTKKNAFVDRLEKFSRTGSALKQKLNEDGSILEKFTVEQRKDLSEVFYGNCADKKCLFKHLEKNWLFRDMITDQFNSKHGTKFTSDDSTIFYYNVLLMGRQEFKKQDLTKLDFTKIDSLNDEEFFNMNKIRLYLDYEKSNVLNEVMNDQWVKKISRADIAGYNVKKEDTLKSALASWYWENSHTDEEFYLINHSLKYITAEWNRKFTINTPFSEYVSRLEEQCPSVCNPKQIYNPLVIKKPTNKPPSSFKFSLDACEKAIQEATFLMEYNLRQKGLKKKISSLTDKDIQLKKAIKVFKSATSGE</sequence>
<name>K0KIT0_WICCF</name>
<accession>K0KIT0</accession>
<evidence type="ECO:0000313" key="3">
    <source>
        <dbReference type="Proteomes" id="UP000009328"/>
    </source>
</evidence>
<dbReference type="Proteomes" id="UP000009328">
    <property type="component" value="Unassembled WGS sequence"/>
</dbReference>
<dbReference type="AlphaFoldDB" id="K0KIT0"/>
<evidence type="ECO:0000313" key="2">
    <source>
        <dbReference type="EMBL" id="CCH41309.1"/>
    </source>
</evidence>
<feature type="region of interest" description="Disordered" evidence="1">
    <location>
        <begin position="1"/>
        <end position="38"/>
    </location>
</feature>
<proteinExistence type="predicted"/>
<dbReference type="HOGENOM" id="CLU_816843_0_0_1"/>
<organism evidence="2 3">
    <name type="scientific">Wickerhamomyces ciferrii (strain ATCC 14091 / BCRC 22168 / CBS 111 / JCM 3599 / NBRC 0793 / NRRL Y-1031 F-60-10)</name>
    <name type="common">Yeast</name>
    <name type="synonym">Pichia ciferrii</name>
    <dbReference type="NCBI Taxonomy" id="1206466"/>
    <lineage>
        <taxon>Eukaryota</taxon>
        <taxon>Fungi</taxon>
        <taxon>Dikarya</taxon>
        <taxon>Ascomycota</taxon>
        <taxon>Saccharomycotina</taxon>
        <taxon>Saccharomycetes</taxon>
        <taxon>Phaffomycetales</taxon>
        <taxon>Wickerhamomycetaceae</taxon>
        <taxon>Wickerhamomyces</taxon>
    </lineage>
</organism>
<reference evidence="2 3" key="1">
    <citation type="journal article" date="2012" name="Eukaryot. Cell">
        <title>Draft genome sequence of Wickerhamomyces ciferrii NRRL Y-1031 F-60-10.</title>
        <authorList>
            <person name="Schneider J."/>
            <person name="Andrea H."/>
            <person name="Blom J."/>
            <person name="Jaenicke S."/>
            <person name="Ruckert C."/>
            <person name="Schorsch C."/>
            <person name="Szczepanowski R."/>
            <person name="Farwick M."/>
            <person name="Goesmann A."/>
            <person name="Puhler A."/>
            <person name="Schaffer S."/>
            <person name="Tauch A."/>
            <person name="Kohler T."/>
            <person name="Brinkrolf K."/>
        </authorList>
    </citation>
    <scope>NUCLEOTIDE SEQUENCE [LARGE SCALE GENOMIC DNA]</scope>
    <source>
        <strain evidence="3">ATCC 14091 / BCRC 22168 / CBS 111 / JCM 3599 / NBRC 0793 / NRRL Y-1031 F-60-10</strain>
    </source>
</reference>
<gene>
    <name evidence="2" type="ORF">BN7_847</name>
</gene>
<keyword evidence="3" id="KW-1185">Reference proteome</keyword>
<dbReference type="InParanoid" id="K0KIT0"/>
<protein>
    <submittedName>
        <fullName evidence="2">Uncharacterized protein</fullName>
    </submittedName>
</protein>
<evidence type="ECO:0000256" key="1">
    <source>
        <dbReference type="SAM" id="MobiDB-lite"/>
    </source>
</evidence>
<comment type="caution">
    <text evidence="2">The sequence shown here is derived from an EMBL/GenBank/DDBJ whole genome shotgun (WGS) entry which is preliminary data.</text>
</comment>